<dbReference type="EMBL" id="JBHSUA010000018">
    <property type="protein sequence ID" value="MFC6397167.1"/>
    <property type="molecule type" value="Genomic_DNA"/>
</dbReference>
<dbReference type="PANTHER" id="PTHR23028:SF53">
    <property type="entry name" value="ACYL_TRANSF_3 DOMAIN-CONTAINING PROTEIN"/>
    <property type="match status" value="1"/>
</dbReference>
<feature type="transmembrane region" description="Helical" evidence="1">
    <location>
        <begin position="304"/>
        <end position="327"/>
    </location>
</feature>
<keyword evidence="4" id="KW-0012">Acyltransferase</keyword>
<dbReference type="InterPro" id="IPR002656">
    <property type="entry name" value="Acyl_transf_3_dom"/>
</dbReference>
<dbReference type="InterPro" id="IPR050879">
    <property type="entry name" value="Acyltransferase_3"/>
</dbReference>
<feature type="transmembrane region" description="Helical" evidence="1">
    <location>
        <begin position="160"/>
        <end position="178"/>
    </location>
</feature>
<dbReference type="InterPro" id="IPR043968">
    <property type="entry name" value="SGNH"/>
</dbReference>
<sequence length="695" mass="74096">MTELPRRTAEPAPAAPRFRPDIEGLRAVAVGLVLLYHAGIPVVRGGFAGVDVFFVISGFLITGVLIREVEKTGRVNLAQFWARRIRRLLPAATLVLASTALATKLLVSRMDWARIGGDITWSAMNLVNWRLASQSIDYLAEGQLASPAQHFWSLAVEEQFYFVWPVVILLFALVARRLHRVPRPMLLLGLLAITIPSLAWSLWYTAKSPADAYFVTTTRLWELGLGALTAVLAGVWDRLRPEVGRAIAWGGLAAVALTAFVFSTRTPWPGAAALVPTLGTAAVIAGGASAGAAGPVRWLGKAPLVWLGGLSYSLYLWHWPIIAIAALRWNGLSWWQGTLLALVSIIPAWLTNRFLENPIRHGAWGKKNPGIVLSVGLNLAAIGTIAGLALSHLGLQFEAAARTSTVQSLPSGVPTPGASSEVTPYAEIVPNPALADEDLPEAYAKGCQAGVDETTALRCRFGTKGANTKVVLVGDSKVLQWLPALDAIGDDRGWQIITYTKSACAWADADQQSEAGKDYPQCREWSANVAKAIAAEKGLDLVITSTGESTASLDGRDPNAADLLTGLRANAKKVGALKIPLVALSDTQSPGMEVYRCVAGHPDDYATACTFPPKAGNGSAALRAMVDAAAEDGADEGYINMDPWICRTETCQPVVGGILTYRQGSHITATYAKALSPVLEKALLTQAKKLGTNLS</sequence>
<feature type="transmembrane region" description="Helical" evidence="1">
    <location>
        <begin position="87"/>
        <end position="107"/>
    </location>
</feature>
<feature type="transmembrane region" description="Helical" evidence="1">
    <location>
        <begin position="243"/>
        <end position="262"/>
    </location>
</feature>
<keyword evidence="1" id="KW-0472">Membrane</keyword>
<keyword evidence="4" id="KW-0808">Transferase</keyword>
<feature type="transmembrane region" description="Helical" evidence="1">
    <location>
        <begin position="46"/>
        <end position="66"/>
    </location>
</feature>
<feature type="transmembrane region" description="Helical" evidence="1">
    <location>
        <begin position="185"/>
        <end position="206"/>
    </location>
</feature>
<keyword evidence="1" id="KW-1133">Transmembrane helix</keyword>
<feature type="domain" description="SGNH" evidence="3">
    <location>
        <begin position="457"/>
        <end position="680"/>
    </location>
</feature>
<feature type="transmembrane region" description="Helical" evidence="1">
    <location>
        <begin position="268"/>
        <end position="292"/>
    </location>
</feature>
<feature type="domain" description="Acyltransferase 3" evidence="2">
    <location>
        <begin position="21"/>
        <end position="351"/>
    </location>
</feature>
<dbReference type="Pfam" id="PF19040">
    <property type="entry name" value="SGNH"/>
    <property type="match status" value="1"/>
</dbReference>
<evidence type="ECO:0000313" key="4">
    <source>
        <dbReference type="EMBL" id="MFC6397167.1"/>
    </source>
</evidence>
<feature type="transmembrane region" description="Helical" evidence="1">
    <location>
        <begin position="333"/>
        <end position="350"/>
    </location>
</feature>
<dbReference type="PANTHER" id="PTHR23028">
    <property type="entry name" value="ACETYLTRANSFERASE"/>
    <property type="match status" value="1"/>
</dbReference>
<evidence type="ECO:0000259" key="3">
    <source>
        <dbReference type="Pfam" id="PF19040"/>
    </source>
</evidence>
<dbReference type="EC" id="2.3.1.-" evidence="4"/>
<dbReference type="Proteomes" id="UP001596266">
    <property type="component" value="Unassembled WGS sequence"/>
</dbReference>
<feature type="transmembrane region" description="Helical" evidence="1">
    <location>
        <begin position="24"/>
        <end position="40"/>
    </location>
</feature>
<evidence type="ECO:0000313" key="5">
    <source>
        <dbReference type="Proteomes" id="UP001596266"/>
    </source>
</evidence>
<comment type="caution">
    <text evidence="4">The sequence shown here is derived from an EMBL/GenBank/DDBJ whole genome shotgun (WGS) entry which is preliminary data.</text>
</comment>
<feature type="transmembrane region" description="Helical" evidence="1">
    <location>
        <begin position="218"/>
        <end position="236"/>
    </location>
</feature>
<organism evidence="4 5">
    <name type="scientific">Luteococcus sanguinis</name>
    <dbReference type="NCBI Taxonomy" id="174038"/>
    <lineage>
        <taxon>Bacteria</taxon>
        <taxon>Bacillati</taxon>
        <taxon>Actinomycetota</taxon>
        <taxon>Actinomycetes</taxon>
        <taxon>Propionibacteriales</taxon>
        <taxon>Propionibacteriaceae</taxon>
        <taxon>Luteococcus</taxon>
    </lineage>
</organism>
<gene>
    <name evidence="4" type="ORF">ACFP57_09275</name>
</gene>
<dbReference type="Pfam" id="PF01757">
    <property type="entry name" value="Acyl_transf_3"/>
    <property type="match status" value="1"/>
</dbReference>
<keyword evidence="1" id="KW-0812">Transmembrane</keyword>
<evidence type="ECO:0000259" key="2">
    <source>
        <dbReference type="Pfam" id="PF01757"/>
    </source>
</evidence>
<proteinExistence type="predicted"/>
<evidence type="ECO:0000256" key="1">
    <source>
        <dbReference type="SAM" id="Phobius"/>
    </source>
</evidence>
<feature type="transmembrane region" description="Helical" evidence="1">
    <location>
        <begin position="371"/>
        <end position="395"/>
    </location>
</feature>
<dbReference type="GO" id="GO:0016746">
    <property type="term" value="F:acyltransferase activity"/>
    <property type="evidence" value="ECO:0007669"/>
    <property type="project" value="UniProtKB-KW"/>
</dbReference>
<dbReference type="RefSeq" id="WP_343884637.1">
    <property type="nucleotide sequence ID" value="NZ_BAAAKI010000003.1"/>
</dbReference>
<protein>
    <submittedName>
        <fullName evidence="4">Acyltransferase family protein</fullName>
        <ecNumber evidence="4">2.3.1.-</ecNumber>
    </submittedName>
</protein>
<keyword evidence="5" id="KW-1185">Reference proteome</keyword>
<name>A0ABW1X4U5_9ACTN</name>
<accession>A0ABW1X4U5</accession>
<reference evidence="5" key="1">
    <citation type="journal article" date="2019" name="Int. J. Syst. Evol. Microbiol.">
        <title>The Global Catalogue of Microorganisms (GCM) 10K type strain sequencing project: providing services to taxonomists for standard genome sequencing and annotation.</title>
        <authorList>
            <consortium name="The Broad Institute Genomics Platform"/>
            <consortium name="The Broad Institute Genome Sequencing Center for Infectious Disease"/>
            <person name="Wu L."/>
            <person name="Ma J."/>
        </authorList>
    </citation>
    <scope>NUCLEOTIDE SEQUENCE [LARGE SCALE GENOMIC DNA]</scope>
    <source>
        <strain evidence="5">CGMCC 1.15277</strain>
    </source>
</reference>